<dbReference type="InterPro" id="IPR038770">
    <property type="entry name" value="Na+/solute_symporter_sf"/>
</dbReference>
<evidence type="ECO:0000313" key="9">
    <source>
        <dbReference type="Proteomes" id="UP000029507"/>
    </source>
</evidence>
<dbReference type="EMBL" id="CP009286">
    <property type="protein sequence ID" value="AIQ64150.1"/>
    <property type="molecule type" value="Genomic_DNA"/>
</dbReference>
<dbReference type="HOGENOM" id="CLU_2094445_0_0_9"/>
<dbReference type="GO" id="GO:0006814">
    <property type="term" value="P:sodium ion transport"/>
    <property type="evidence" value="ECO:0007669"/>
    <property type="project" value="UniProtKB-KW"/>
</dbReference>
<dbReference type="STRING" id="169760.PSTEL_14745"/>
<name>A0A089LVI3_9BACL</name>
<evidence type="ECO:0000256" key="2">
    <source>
        <dbReference type="ARBA" id="ARBA00022448"/>
    </source>
</evidence>
<keyword evidence="7" id="KW-1133">Transmembrane helix</keyword>
<dbReference type="PANTHER" id="PTHR43562:SF3">
    <property type="entry name" value="SODIUM ION_PROTON EXCHANGER (EUROFUNG)"/>
    <property type="match status" value="1"/>
</dbReference>
<proteinExistence type="inferred from homology"/>
<evidence type="ECO:0000256" key="6">
    <source>
        <dbReference type="ARBA" id="ARBA00023201"/>
    </source>
</evidence>
<keyword evidence="2" id="KW-0813">Transport</keyword>
<keyword evidence="3" id="KW-0050">Antiport</keyword>
<evidence type="ECO:0000313" key="8">
    <source>
        <dbReference type="EMBL" id="AIQ64150.1"/>
    </source>
</evidence>
<evidence type="ECO:0000256" key="4">
    <source>
        <dbReference type="ARBA" id="ARBA00023053"/>
    </source>
</evidence>
<dbReference type="KEGG" id="pste:PSTEL_14745"/>
<accession>A0A089LVI3</accession>
<dbReference type="Gene3D" id="1.20.1530.20">
    <property type="match status" value="1"/>
</dbReference>
<keyword evidence="6" id="KW-0739">Sodium transport</keyword>
<keyword evidence="7" id="KW-0472">Membrane</keyword>
<evidence type="ECO:0000256" key="5">
    <source>
        <dbReference type="ARBA" id="ARBA00023065"/>
    </source>
</evidence>
<evidence type="ECO:0000256" key="3">
    <source>
        <dbReference type="ARBA" id="ARBA00022449"/>
    </source>
</evidence>
<comment type="similarity">
    <text evidence="1">Belongs to the monovalent cation:proton antiporter 2 (CPA2) transporter (TC 2.A.37) family.</text>
</comment>
<feature type="transmembrane region" description="Helical" evidence="7">
    <location>
        <begin position="70"/>
        <end position="92"/>
    </location>
</feature>
<organism evidence="8 9">
    <name type="scientific">Paenibacillus stellifer</name>
    <dbReference type="NCBI Taxonomy" id="169760"/>
    <lineage>
        <taxon>Bacteria</taxon>
        <taxon>Bacillati</taxon>
        <taxon>Bacillota</taxon>
        <taxon>Bacilli</taxon>
        <taxon>Bacillales</taxon>
        <taxon>Paenibacillaceae</taxon>
        <taxon>Paenibacillus</taxon>
    </lineage>
</organism>
<protein>
    <recommendedName>
        <fullName evidence="10">Cation/H+ exchanger domain-containing protein</fullName>
    </recommendedName>
</protein>
<keyword evidence="7" id="KW-0812">Transmembrane</keyword>
<keyword evidence="9" id="KW-1185">Reference proteome</keyword>
<sequence>MGAAVVDDVLVVVLLAVLTSFFGTGAGGARSTRFNARSSIAKGSGMVSKGEVALIIAATGMHSELLLPEYFTTFIITIILATLIAPPIKIVFSNTVDSEINSSKDSQTSKIELKMS</sequence>
<dbReference type="PANTHER" id="PTHR43562">
    <property type="entry name" value="NAPA-TYPE SODIUM/HYDROGEN ANTIPORTER"/>
    <property type="match status" value="1"/>
</dbReference>
<evidence type="ECO:0000256" key="1">
    <source>
        <dbReference type="ARBA" id="ARBA00005551"/>
    </source>
</evidence>
<dbReference type="AlphaFoldDB" id="A0A089LVI3"/>
<dbReference type="Proteomes" id="UP000029507">
    <property type="component" value="Chromosome"/>
</dbReference>
<dbReference type="GO" id="GO:0015297">
    <property type="term" value="F:antiporter activity"/>
    <property type="evidence" value="ECO:0007669"/>
    <property type="project" value="UniProtKB-KW"/>
</dbReference>
<reference evidence="8 9" key="1">
    <citation type="submission" date="2014-08" db="EMBL/GenBank/DDBJ databases">
        <title>Comparative genomics of the Paenibacillus odorifer group.</title>
        <authorList>
            <person name="den Bakker H.C."/>
            <person name="Tsai Y.-C."/>
            <person name="Martin N."/>
            <person name="Korlach J."/>
            <person name="Wiedmann M."/>
        </authorList>
    </citation>
    <scope>NUCLEOTIDE SEQUENCE [LARGE SCALE GENOMIC DNA]</scope>
    <source>
        <strain evidence="8 9">DSM 14472</strain>
    </source>
</reference>
<evidence type="ECO:0008006" key="10">
    <source>
        <dbReference type="Google" id="ProtNLM"/>
    </source>
</evidence>
<keyword evidence="5" id="KW-0406">Ion transport</keyword>
<keyword evidence="4" id="KW-0915">Sodium</keyword>
<gene>
    <name evidence="8" type="ORF">PSTEL_14745</name>
</gene>
<evidence type="ECO:0000256" key="7">
    <source>
        <dbReference type="SAM" id="Phobius"/>
    </source>
</evidence>